<evidence type="ECO:0000256" key="3">
    <source>
        <dbReference type="ARBA" id="ARBA00022691"/>
    </source>
</evidence>
<dbReference type="InterPro" id="IPR036388">
    <property type="entry name" value="WH-like_DNA-bd_sf"/>
</dbReference>
<organism evidence="5 6">
    <name type="scientific">Ophiocordyceps australis</name>
    <dbReference type="NCBI Taxonomy" id="1399860"/>
    <lineage>
        <taxon>Eukaryota</taxon>
        <taxon>Fungi</taxon>
        <taxon>Dikarya</taxon>
        <taxon>Ascomycota</taxon>
        <taxon>Pezizomycotina</taxon>
        <taxon>Sordariomycetes</taxon>
        <taxon>Hypocreomycetidae</taxon>
        <taxon>Hypocreales</taxon>
        <taxon>Ophiocordycipitaceae</taxon>
        <taxon>Ophiocordyceps</taxon>
    </lineage>
</organism>
<dbReference type="OrthoDB" id="1606438at2759"/>
<protein>
    <recommendedName>
        <fullName evidence="4">O-methyltransferase C-terminal domain-containing protein</fullName>
    </recommendedName>
</protein>
<dbReference type="InterPro" id="IPR016461">
    <property type="entry name" value="COMT-like"/>
</dbReference>
<gene>
    <name evidence="5" type="ORF">CDD81_7297</name>
</gene>
<dbReference type="GO" id="GO:0032259">
    <property type="term" value="P:methylation"/>
    <property type="evidence" value="ECO:0007669"/>
    <property type="project" value="UniProtKB-KW"/>
</dbReference>
<dbReference type="PANTHER" id="PTHR43712">
    <property type="entry name" value="PUTATIVE (AFU_ORTHOLOGUE AFUA_4G14580)-RELATED"/>
    <property type="match status" value="1"/>
</dbReference>
<dbReference type="PANTHER" id="PTHR43712:SF2">
    <property type="entry name" value="O-METHYLTRANSFERASE CICE"/>
    <property type="match status" value="1"/>
</dbReference>
<evidence type="ECO:0000313" key="6">
    <source>
        <dbReference type="Proteomes" id="UP000226192"/>
    </source>
</evidence>
<dbReference type="InterPro" id="IPR036390">
    <property type="entry name" value="WH_DNA-bd_sf"/>
</dbReference>
<dbReference type="Pfam" id="PF00891">
    <property type="entry name" value="Methyltransf_2"/>
    <property type="match status" value="1"/>
</dbReference>
<evidence type="ECO:0000313" key="5">
    <source>
        <dbReference type="EMBL" id="PHH62237.1"/>
    </source>
</evidence>
<dbReference type="SUPFAM" id="SSF53335">
    <property type="entry name" value="S-adenosyl-L-methionine-dependent methyltransferases"/>
    <property type="match status" value="1"/>
</dbReference>
<evidence type="ECO:0000259" key="4">
    <source>
        <dbReference type="Pfam" id="PF00891"/>
    </source>
</evidence>
<dbReference type="Proteomes" id="UP000226192">
    <property type="component" value="Unassembled WGS sequence"/>
</dbReference>
<dbReference type="Gene3D" id="1.10.10.10">
    <property type="entry name" value="Winged helix-like DNA-binding domain superfamily/Winged helix DNA-binding domain"/>
    <property type="match status" value="1"/>
</dbReference>
<sequence>MDAANILGQAALDAHAIAAKTDMEADAIARHLRALSNVHIFNEVSPNVFKNNEASLLLQQESAKALVGLGAEEGRMSCYKQWEALSGKRSGQTGFNLAYQTDLSVYDYWKQVRPDWGQRAARAFSSNVGNLEQYLALYPWAKEPDGALVVDVGGGIGGATLPIIKRFTNLKLQVQDREENGLEFIKHLENDFPTVAASHRASFIEQDFFQPNKTPRADVYFMRHILHNWPDASAKALLGKLSAAMSPSSKLLLCEHVVYPAYRDVEGRGEMDEAVAPEPLLANWGDVYTSRMDVMMLAALGARERSRREVEALVGGVGLVVWRVWRNMGTEAIVECRLCE</sequence>
<keyword evidence="1" id="KW-0489">Methyltransferase</keyword>
<dbReference type="Gene3D" id="3.40.50.150">
    <property type="entry name" value="Vaccinia Virus protein VP39"/>
    <property type="match status" value="1"/>
</dbReference>
<keyword evidence="6" id="KW-1185">Reference proteome</keyword>
<evidence type="ECO:0000256" key="2">
    <source>
        <dbReference type="ARBA" id="ARBA00022679"/>
    </source>
</evidence>
<keyword evidence="2" id="KW-0808">Transferase</keyword>
<dbReference type="PROSITE" id="PS51683">
    <property type="entry name" value="SAM_OMT_II"/>
    <property type="match status" value="1"/>
</dbReference>
<evidence type="ECO:0000256" key="1">
    <source>
        <dbReference type="ARBA" id="ARBA00022603"/>
    </source>
</evidence>
<dbReference type="EMBL" id="NJET01000077">
    <property type="protein sequence ID" value="PHH62237.1"/>
    <property type="molecule type" value="Genomic_DNA"/>
</dbReference>
<name>A0A2C5Y0M3_9HYPO</name>
<proteinExistence type="predicted"/>
<dbReference type="InterPro" id="IPR001077">
    <property type="entry name" value="COMT_C"/>
</dbReference>
<comment type="caution">
    <text evidence="5">The sequence shown here is derived from an EMBL/GenBank/DDBJ whole genome shotgun (WGS) entry which is preliminary data.</text>
</comment>
<accession>A0A2C5Y0M3</accession>
<dbReference type="AlphaFoldDB" id="A0A2C5Y0M3"/>
<feature type="domain" description="O-methyltransferase C-terminal" evidence="4">
    <location>
        <begin position="148"/>
        <end position="318"/>
    </location>
</feature>
<dbReference type="SUPFAM" id="SSF46785">
    <property type="entry name" value="Winged helix' DNA-binding domain"/>
    <property type="match status" value="1"/>
</dbReference>
<dbReference type="InterPro" id="IPR029063">
    <property type="entry name" value="SAM-dependent_MTases_sf"/>
</dbReference>
<dbReference type="GO" id="GO:0008171">
    <property type="term" value="F:O-methyltransferase activity"/>
    <property type="evidence" value="ECO:0007669"/>
    <property type="project" value="InterPro"/>
</dbReference>
<keyword evidence="3" id="KW-0949">S-adenosyl-L-methionine</keyword>
<reference evidence="5 6" key="1">
    <citation type="submission" date="2017-06" db="EMBL/GenBank/DDBJ databases">
        <title>Ant-infecting Ophiocordyceps genomes reveal a high diversity of potential behavioral manipulation genes and a possible major role for enterotoxins.</title>
        <authorList>
            <person name="De Bekker C."/>
            <person name="Evans H.C."/>
            <person name="Brachmann A."/>
            <person name="Hughes D.P."/>
        </authorList>
    </citation>
    <scope>NUCLEOTIDE SEQUENCE [LARGE SCALE GENOMIC DNA]</scope>
    <source>
        <strain evidence="5 6">Map64</strain>
    </source>
</reference>